<organism evidence="1 2">
    <name type="scientific">Penicillium canescens</name>
    <dbReference type="NCBI Taxonomy" id="5083"/>
    <lineage>
        <taxon>Eukaryota</taxon>
        <taxon>Fungi</taxon>
        <taxon>Dikarya</taxon>
        <taxon>Ascomycota</taxon>
        <taxon>Pezizomycotina</taxon>
        <taxon>Eurotiomycetes</taxon>
        <taxon>Eurotiomycetidae</taxon>
        <taxon>Eurotiales</taxon>
        <taxon>Aspergillaceae</taxon>
        <taxon>Penicillium</taxon>
    </lineage>
</organism>
<evidence type="ECO:0000313" key="1">
    <source>
        <dbReference type="EMBL" id="KAJ6038462.1"/>
    </source>
</evidence>
<accession>A0AAD6N8C9</accession>
<dbReference type="AlphaFoldDB" id="A0AAD6N8C9"/>
<reference evidence="1" key="1">
    <citation type="journal article" date="2023" name="IMA Fungus">
        <title>Comparative genomic study of the Penicillium genus elucidates a diverse pangenome and 15 lateral gene transfer events.</title>
        <authorList>
            <person name="Petersen C."/>
            <person name="Sorensen T."/>
            <person name="Nielsen M.R."/>
            <person name="Sondergaard T.E."/>
            <person name="Sorensen J.L."/>
            <person name="Fitzpatrick D.A."/>
            <person name="Frisvad J.C."/>
            <person name="Nielsen K.L."/>
        </authorList>
    </citation>
    <scope>NUCLEOTIDE SEQUENCE</scope>
    <source>
        <strain evidence="1">IBT 15450</strain>
    </source>
</reference>
<sequence>MASTPFSLEHASDAIRDLGFYSEMDQDLRTPMLEMGPKSCLSAEGLEFCKIHVIGDKRARSILESFFPSCGLARYRKFHSDPGHIFQFRSGGEKAGRHVLVVKLWGSGSEVVFFDRSHRHKLPGVHASNGLWEVPFAALESVGCGEGSEILFEHGGLTIQDARLAFEIRKGTPIATVFATPDVIMKWAKVVLPNTPQIAEKAAELQEESAKIGFHFEYDTKRTAEPPSVIPGN</sequence>
<comment type="caution">
    <text evidence="1">The sequence shown here is derived from an EMBL/GenBank/DDBJ whole genome shotgun (WGS) entry which is preliminary data.</text>
</comment>
<name>A0AAD6N8C9_PENCN</name>
<evidence type="ECO:0000313" key="2">
    <source>
        <dbReference type="Proteomes" id="UP001219568"/>
    </source>
</evidence>
<keyword evidence="2" id="KW-1185">Reference proteome</keyword>
<dbReference type="EMBL" id="JAQJZL010000009">
    <property type="protein sequence ID" value="KAJ6038462.1"/>
    <property type="molecule type" value="Genomic_DNA"/>
</dbReference>
<gene>
    <name evidence="1" type="ORF">N7460_008233</name>
</gene>
<dbReference type="Proteomes" id="UP001219568">
    <property type="component" value="Unassembled WGS sequence"/>
</dbReference>
<protein>
    <submittedName>
        <fullName evidence="1">Uncharacterized protein</fullName>
    </submittedName>
</protein>
<proteinExistence type="predicted"/>
<reference evidence="1" key="2">
    <citation type="submission" date="2023-01" db="EMBL/GenBank/DDBJ databases">
        <authorList>
            <person name="Petersen C."/>
        </authorList>
    </citation>
    <scope>NUCLEOTIDE SEQUENCE</scope>
    <source>
        <strain evidence="1">IBT 15450</strain>
    </source>
</reference>